<dbReference type="Gramene" id="TraesCS2D03G0202300.2">
    <property type="protein sequence ID" value="TraesCS2D03G0202300.2.CDS"/>
    <property type="gene ID" value="TraesCS2D03G0202300"/>
</dbReference>
<keyword evidence="3" id="KW-1185">Reference proteome</keyword>
<organism evidence="2">
    <name type="scientific">Triticum aestivum</name>
    <name type="common">Wheat</name>
    <dbReference type="NCBI Taxonomy" id="4565"/>
    <lineage>
        <taxon>Eukaryota</taxon>
        <taxon>Viridiplantae</taxon>
        <taxon>Streptophyta</taxon>
        <taxon>Embryophyta</taxon>
        <taxon>Tracheophyta</taxon>
        <taxon>Spermatophyta</taxon>
        <taxon>Magnoliopsida</taxon>
        <taxon>Liliopsida</taxon>
        <taxon>Poales</taxon>
        <taxon>Poaceae</taxon>
        <taxon>BOP clade</taxon>
        <taxon>Pooideae</taxon>
        <taxon>Triticodae</taxon>
        <taxon>Triticeae</taxon>
        <taxon>Triticinae</taxon>
        <taxon>Triticum</taxon>
    </lineage>
</organism>
<reference evidence="2" key="1">
    <citation type="submission" date="2018-08" db="EMBL/GenBank/DDBJ databases">
        <authorList>
            <person name="Rossello M."/>
        </authorList>
    </citation>
    <scope>NUCLEOTIDE SEQUENCE [LARGE SCALE GENOMIC DNA]</scope>
    <source>
        <strain evidence="2">cv. Chinese Spring</strain>
    </source>
</reference>
<proteinExistence type="predicted"/>
<evidence type="ECO:0000256" key="1">
    <source>
        <dbReference type="SAM" id="MobiDB-lite"/>
    </source>
</evidence>
<dbReference type="EnsemblPlants" id="TraesCS2D02G096300.2">
    <property type="protein sequence ID" value="TraesCS2D02G096300.2"/>
    <property type="gene ID" value="TraesCS2D02G096300"/>
</dbReference>
<accession>A0A1D5UZQ3</accession>
<name>A0A1D5UZQ3_WHEAT</name>
<dbReference type="Proteomes" id="UP000019116">
    <property type="component" value="Chromosome 2D"/>
</dbReference>
<dbReference type="AlphaFoldDB" id="A0A1D5UZQ3"/>
<dbReference type="OrthoDB" id="5046242at2759"/>
<sequence>MEIAAKVGVIFEKILKEKVKPRDEQEHDMRLEQAISMVLERHPDLKRKVQIDARVIAPFTPCHRQEESADRRSRHCSVERSTSSSRIHHARHLSRPILRLPKMQRLALCLCKEARSTDRSSNHRALACPPAIG</sequence>
<evidence type="ECO:0000313" key="3">
    <source>
        <dbReference type="Proteomes" id="UP000019116"/>
    </source>
</evidence>
<protein>
    <submittedName>
        <fullName evidence="2">Uncharacterized protein</fullName>
    </submittedName>
</protein>
<dbReference type="ExpressionAtlas" id="A0A1D5UZQ3">
    <property type="expression patterns" value="baseline"/>
</dbReference>
<feature type="region of interest" description="Disordered" evidence="1">
    <location>
        <begin position="63"/>
        <end position="93"/>
    </location>
</feature>
<dbReference type="Gramene" id="TraesCS2D02G096300.2">
    <property type="protein sequence ID" value="TraesCS2D02G096300.2"/>
    <property type="gene ID" value="TraesCS2D02G096300"/>
</dbReference>
<reference evidence="2" key="2">
    <citation type="submission" date="2018-10" db="UniProtKB">
        <authorList>
            <consortium name="EnsemblPlants"/>
        </authorList>
    </citation>
    <scope>IDENTIFICATION</scope>
</reference>
<evidence type="ECO:0000313" key="2">
    <source>
        <dbReference type="EnsemblPlants" id="TraesCS2D02G096300.2"/>
    </source>
</evidence>